<dbReference type="Proteomes" id="UP000605846">
    <property type="component" value="Unassembled WGS sequence"/>
</dbReference>
<keyword evidence="3" id="KW-1185">Reference proteome</keyword>
<evidence type="ECO:0000256" key="1">
    <source>
        <dbReference type="SAM" id="MobiDB-lite"/>
    </source>
</evidence>
<dbReference type="GO" id="GO:0016791">
    <property type="term" value="F:phosphatase activity"/>
    <property type="evidence" value="ECO:0007669"/>
    <property type="project" value="TreeGrafter"/>
</dbReference>
<evidence type="ECO:0000313" key="3">
    <source>
        <dbReference type="Proteomes" id="UP000605846"/>
    </source>
</evidence>
<evidence type="ECO:0000313" key="2">
    <source>
        <dbReference type="EMBL" id="KAF7722897.1"/>
    </source>
</evidence>
<dbReference type="InterPro" id="IPR023214">
    <property type="entry name" value="HAD_sf"/>
</dbReference>
<dbReference type="SUPFAM" id="SSF56784">
    <property type="entry name" value="HAD-like"/>
    <property type="match status" value="1"/>
</dbReference>
<dbReference type="Pfam" id="PF13344">
    <property type="entry name" value="Hydrolase_6"/>
    <property type="match status" value="1"/>
</dbReference>
<feature type="compositionally biased region" description="Polar residues" evidence="1">
    <location>
        <begin position="1"/>
        <end position="14"/>
    </location>
</feature>
<dbReference type="GO" id="GO:0005737">
    <property type="term" value="C:cytoplasm"/>
    <property type="evidence" value="ECO:0007669"/>
    <property type="project" value="TreeGrafter"/>
</dbReference>
<gene>
    <name evidence="2" type="ORF">EC973_002617</name>
</gene>
<dbReference type="NCBIfam" id="TIGR01460">
    <property type="entry name" value="HAD-SF-IIA"/>
    <property type="match status" value="1"/>
</dbReference>
<dbReference type="InterPro" id="IPR036412">
    <property type="entry name" value="HAD-like_sf"/>
</dbReference>
<dbReference type="Gene3D" id="3.40.50.1000">
    <property type="entry name" value="HAD superfamily/HAD-like"/>
    <property type="match status" value="2"/>
</dbReference>
<evidence type="ECO:0008006" key="4">
    <source>
        <dbReference type="Google" id="ProtNLM"/>
    </source>
</evidence>
<dbReference type="OrthoDB" id="10251048at2759"/>
<dbReference type="PANTHER" id="PTHR19288:SF46">
    <property type="entry name" value="HALOACID DEHALOGENASE-LIKE HYDROLASE DOMAIN-CONTAINING PROTEIN 2"/>
    <property type="match status" value="1"/>
</dbReference>
<sequence length="338" mass="37511">MSEIPNVQVTTTSTEPDHSDSREMAAHFAERLGQVSLQEDINPAHNKDWALLKDPVVHTERLDAIRQKKGFIIDMDGGANLLPGAKEFVEFLQKNNKKYLFLTNNSAPTPRELQQKLGRLGIDVTEDHFFTSGQATAYFLKSQMPEGGTCYVIGEPGLAWALYDKGFFMNDHNPDYVVLGEGASYNFEKLTKAVQLVQRGAKLISTNLDVETLDSRGNKIPSTGAFTACVEMVTKTKAFYCGKPSALIMRYAQRVLGLSRVETCIIGDRMDTDIVAGITSEIDPVLVLSGVTAMEELPQFAYRPYVILGGVYEIPNEDKRNLVTENDLEEAGRRASYL</sequence>
<dbReference type="Pfam" id="PF13242">
    <property type="entry name" value="Hydrolase_like"/>
    <property type="match status" value="1"/>
</dbReference>
<feature type="region of interest" description="Disordered" evidence="1">
    <location>
        <begin position="1"/>
        <end position="20"/>
    </location>
</feature>
<proteinExistence type="predicted"/>
<accession>A0A8H7BNH3</accession>
<dbReference type="EMBL" id="JABAYA010000172">
    <property type="protein sequence ID" value="KAF7722897.1"/>
    <property type="molecule type" value="Genomic_DNA"/>
</dbReference>
<organism evidence="2 3">
    <name type="scientific">Apophysomyces ossiformis</name>
    <dbReference type="NCBI Taxonomy" id="679940"/>
    <lineage>
        <taxon>Eukaryota</taxon>
        <taxon>Fungi</taxon>
        <taxon>Fungi incertae sedis</taxon>
        <taxon>Mucoromycota</taxon>
        <taxon>Mucoromycotina</taxon>
        <taxon>Mucoromycetes</taxon>
        <taxon>Mucorales</taxon>
        <taxon>Mucorineae</taxon>
        <taxon>Mucoraceae</taxon>
        <taxon>Apophysomyces</taxon>
    </lineage>
</organism>
<dbReference type="InterPro" id="IPR006357">
    <property type="entry name" value="HAD-SF_hydro_IIA"/>
</dbReference>
<protein>
    <recommendedName>
        <fullName evidence="4">4-nitrophenylphosphatase</fullName>
    </recommendedName>
</protein>
<dbReference type="AlphaFoldDB" id="A0A8H7BNH3"/>
<name>A0A8H7BNH3_9FUNG</name>
<dbReference type="PANTHER" id="PTHR19288">
    <property type="entry name" value="4-NITROPHENYLPHOSPHATASE-RELATED"/>
    <property type="match status" value="1"/>
</dbReference>
<comment type="caution">
    <text evidence="2">The sequence shown here is derived from an EMBL/GenBank/DDBJ whole genome shotgun (WGS) entry which is preliminary data.</text>
</comment>
<reference evidence="2" key="1">
    <citation type="submission" date="2020-01" db="EMBL/GenBank/DDBJ databases">
        <title>Genome Sequencing of Three Apophysomyces-Like Fungal Strains Confirms a Novel Fungal Genus in the Mucoromycota with divergent Burkholderia-like Endosymbiotic Bacteria.</title>
        <authorList>
            <person name="Stajich J.E."/>
            <person name="Macias A.M."/>
            <person name="Carter-House D."/>
            <person name="Lovett B."/>
            <person name="Kasson L.R."/>
            <person name="Berry K."/>
            <person name="Grigoriev I."/>
            <person name="Chang Y."/>
            <person name="Spatafora J."/>
            <person name="Kasson M.T."/>
        </authorList>
    </citation>
    <scope>NUCLEOTIDE SEQUENCE</scope>
    <source>
        <strain evidence="2">NRRL A-21654</strain>
    </source>
</reference>